<dbReference type="PANTHER" id="PTHR30632:SF17">
    <property type="entry name" value="MOLYBDATE-BINDING PROTEIN MODA"/>
    <property type="match status" value="1"/>
</dbReference>
<dbReference type="Gene3D" id="3.40.190.10">
    <property type="entry name" value="Periplasmic binding protein-like II"/>
    <property type="match status" value="2"/>
</dbReference>
<feature type="binding site" evidence="6">
    <location>
        <position position="69"/>
    </location>
    <ligand>
        <name>molybdate</name>
        <dbReference type="ChEBI" id="CHEBI:36264"/>
    </ligand>
</feature>
<keyword evidence="3 6" id="KW-0479">Metal-binding</keyword>
<dbReference type="Proteomes" id="UP000321583">
    <property type="component" value="Unassembled WGS sequence"/>
</dbReference>
<reference evidence="8 9" key="1">
    <citation type="submission" date="2019-07" db="EMBL/GenBank/DDBJ databases">
        <title>Genome sequencing of lignin-degrading bacterial isolates.</title>
        <authorList>
            <person name="Gladden J."/>
        </authorList>
    </citation>
    <scope>NUCLEOTIDE SEQUENCE [LARGE SCALE GENOMIC DNA]</scope>
    <source>
        <strain evidence="8 9">J19</strain>
    </source>
</reference>
<name>A0A562D224_9GAMM</name>
<evidence type="ECO:0000313" key="9">
    <source>
        <dbReference type="Proteomes" id="UP000321583"/>
    </source>
</evidence>
<evidence type="ECO:0000256" key="7">
    <source>
        <dbReference type="SAM" id="SignalP"/>
    </source>
</evidence>
<comment type="caution">
    <text evidence="8">The sequence shown here is derived from an EMBL/GenBank/DDBJ whole genome shotgun (WGS) entry which is preliminary data.</text>
</comment>
<feature type="chain" id="PRO_5022175518" evidence="7">
    <location>
        <begin position="30"/>
        <end position="263"/>
    </location>
</feature>
<dbReference type="SUPFAM" id="SSF53850">
    <property type="entry name" value="Periplasmic binding protein-like II"/>
    <property type="match status" value="1"/>
</dbReference>
<dbReference type="PIRSF" id="PIRSF004846">
    <property type="entry name" value="ModA"/>
    <property type="match status" value="1"/>
</dbReference>
<keyword evidence="2 6" id="KW-0500">Molybdenum</keyword>
<accession>A0A562D224</accession>
<dbReference type="GO" id="GO:0015689">
    <property type="term" value="P:molybdate ion transport"/>
    <property type="evidence" value="ECO:0007669"/>
    <property type="project" value="InterPro"/>
</dbReference>
<protein>
    <submittedName>
        <fullName evidence="8">Molybdate transport system substrate-binding protein</fullName>
    </submittedName>
</protein>
<dbReference type="FunFam" id="3.40.190.10:FF:000035">
    <property type="entry name" value="Molybdate ABC transporter substrate-binding protein"/>
    <property type="match status" value="1"/>
</dbReference>
<evidence type="ECO:0000256" key="4">
    <source>
        <dbReference type="ARBA" id="ARBA00022729"/>
    </source>
</evidence>
<feature type="signal peptide" evidence="7">
    <location>
        <begin position="1"/>
        <end position="29"/>
    </location>
</feature>
<dbReference type="CDD" id="cd13536">
    <property type="entry name" value="PBP2_EcModA"/>
    <property type="match status" value="1"/>
</dbReference>
<dbReference type="EMBL" id="VLJS01000112">
    <property type="protein sequence ID" value="TWH03640.1"/>
    <property type="molecule type" value="Genomic_DNA"/>
</dbReference>
<evidence type="ECO:0000256" key="5">
    <source>
        <dbReference type="ARBA" id="ARBA00062515"/>
    </source>
</evidence>
<keyword evidence="4 7" id="KW-0732">Signal</keyword>
<feature type="binding site" evidence="6">
    <location>
        <position position="182"/>
    </location>
    <ligand>
        <name>molybdate</name>
        <dbReference type="ChEBI" id="CHEBI:36264"/>
    </ligand>
</feature>
<organism evidence="8 9">
    <name type="scientific">Pseudoxanthomonas taiwanensis J19</name>
    <dbReference type="NCBI Taxonomy" id="935569"/>
    <lineage>
        <taxon>Bacteria</taxon>
        <taxon>Pseudomonadati</taxon>
        <taxon>Pseudomonadota</taxon>
        <taxon>Gammaproteobacteria</taxon>
        <taxon>Lysobacterales</taxon>
        <taxon>Lysobacteraceae</taxon>
        <taxon>Pseudoxanthomonas</taxon>
    </lineage>
</organism>
<dbReference type="OrthoDB" id="9785015at2"/>
<evidence type="ECO:0000256" key="3">
    <source>
        <dbReference type="ARBA" id="ARBA00022723"/>
    </source>
</evidence>
<evidence type="ECO:0000256" key="6">
    <source>
        <dbReference type="PIRSR" id="PIRSR004846-1"/>
    </source>
</evidence>
<dbReference type="RefSeq" id="WP_028915905.1">
    <property type="nucleotide sequence ID" value="NZ_VLJS01000112.1"/>
</dbReference>
<dbReference type="GO" id="GO:0046872">
    <property type="term" value="F:metal ion binding"/>
    <property type="evidence" value="ECO:0007669"/>
    <property type="project" value="UniProtKB-KW"/>
</dbReference>
<evidence type="ECO:0000313" key="8">
    <source>
        <dbReference type="EMBL" id="TWH03640.1"/>
    </source>
</evidence>
<dbReference type="InterPro" id="IPR005950">
    <property type="entry name" value="ModA"/>
</dbReference>
<dbReference type="GO" id="GO:0030288">
    <property type="term" value="C:outer membrane-bounded periplasmic space"/>
    <property type="evidence" value="ECO:0007669"/>
    <property type="project" value="TreeGrafter"/>
</dbReference>
<dbReference type="GO" id="GO:0030973">
    <property type="term" value="F:molybdate ion binding"/>
    <property type="evidence" value="ECO:0007669"/>
    <property type="project" value="TreeGrafter"/>
</dbReference>
<dbReference type="NCBIfam" id="TIGR01256">
    <property type="entry name" value="modA"/>
    <property type="match status" value="1"/>
</dbReference>
<sequence length="263" mass="27099">MSKPSLLLRLCTTTALAVAGLAAGSGASAAGDAPLTVFAAASLQESLDEAAAAYRQATGVPVRVSYAASSTLARQIEQGAPAQVFFSADDAWMDYLQQRGRIDPGSRQELLGNTLVLVAPRTAAAPAVDLARPGALAAALGKGRLAVAQTQTVPAGKYARQALQALGHWPAVQGRLAEAESVRVALMLVARGETPLGVVYASDARAEPRVQVVATFPAGSHPPIIYPVAAVAPATPAARGFVRWLAGPQARAIFARHGFHPQD</sequence>
<dbReference type="AlphaFoldDB" id="A0A562D224"/>
<feature type="binding site" evidence="6">
    <location>
        <position position="155"/>
    </location>
    <ligand>
        <name>molybdate</name>
        <dbReference type="ChEBI" id="CHEBI:36264"/>
    </ligand>
</feature>
<comment type="similarity">
    <text evidence="1">Belongs to the bacterial solute-binding protein ModA family.</text>
</comment>
<comment type="subunit">
    <text evidence="5">The complex is composed of two ATP-binding proteins (ModC), two transmembrane proteins (ModB) and a solute-binding protein (ModA).</text>
</comment>
<evidence type="ECO:0000256" key="1">
    <source>
        <dbReference type="ARBA" id="ARBA00009175"/>
    </source>
</evidence>
<proteinExistence type="inferred from homology"/>
<dbReference type="GO" id="GO:1901359">
    <property type="term" value="F:tungstate binding"/>
    <property type="evidence" value="ECO:0007669"/>
    <property type="project" value="UniProtKB-ARBA"/>
</dbReference>
<dbReference type="NCBIfam" id="NF007958">
    <property type="entry name" value="PRK10677.1"/>
    <property type="match status" value="1"/>
</dbReference>
<feature type="binding site" evidence="6">
    <location>
        <position position="200"/>
    </location>
    <ligand>
        <name>molybdate</name>
        <dbReference type="ChEBI" id="CHEBI:36264"/>
    </ligand>
</feature>
<dbReference type="PANTHER" id="PTHR30632">
    <property type="entry name" value="MOLYBDATE-BINDING PERIPLASMIC PROTEIN"/>
    <property type="match status" value="1"/>
</dbReference>
<dbReference type="Pfam" id="PF13531">
    <property type="entry name" value="SBP_bac_11"/>
    <property type="match status" value="1"/>
</dbReference>
<evidence type="ECO:0000256" key="2">
    <source>
        <dbReference type="ARBA" id="ARBA00022505"/>
    </source>
</evidence>
<dbReference type="InterPro" id="IPR050682">
    <property type="entry name" value="ModA/WtpA"/>
</dbReference>
<gene>
    <name evidence="8" type="ORF">L613_007900000060</name>
</gene>
<feature type="binding site" evidence="6">
    <location>
        <position position="42"/>
    </location>
    <ligand>
        <name>molybdate</name>
        <dbReference type="ChEBI" id="CHEBI:36264"/>
    </ligand>
</feature>
<keyword evidence="9" id="KW-1185">Reference proteome</keyword>